<dbReference type="Gene3D" id="1.10.1270.10">
    <property type="entry name" value="TrpR-like"/>
    <property type="match status" value="1"/>
</dbReference>
<feature type="domain" description="Resolvase/invertase-type recombinase catalytic" evidence="1">
    <location>
        <begin position="1"/>
        <end position="32"/>
    </location>
</feature>
<gene>
    <name evidence="2" type="ORF">GCM10023342_30750</name>
</gene>
<dbReference type="Proteomes" id="UP001500074">
    <property type="component" value="Unassembled WGS sequence"/>
</dbReference>
<dbReference type="InterPro" id="IPR038116">
    <property type="entry name" value="TrpR-like_sf"/>
</dbReference>
<dbReference type="PROSITE" id="PS51736">
    <property type="entry name" value="RECOMBINASES_3"/>
    <property type="match status" value="1"/>
</dbReference>
<comment type="caution">
    <text evidence="2">The sequence shown here is derived from an EMBL/GenBank/DDBJ whole genome shotgun (WGS) entry which is preliminary data.</text>
</comment>
<dbReference type="RefSeq" id="WP_236254999.1">
    <property type="nucleotide sequence ID" value="NZ_BAABKI010000048.1"/>
</dbReference>
<dbReference type="EMBL" id="BAABKI010000048">
    <property type="protein sequence ID" value="GAA5179250.1"/>
    <property type="molecule type" value="Genomic_DNA"/>
</dbReference>
<dbReference type="SUPFAM" id="SSF53041">
    <property type="entry name" value="Resolvase-like"/>
    <property type="match status" value="1"/>
</dbReference>
<accession>A0ABP9RM15</accession>
<keyword evidence="3" id="KW-1185">Reference proteome</keyword>
<sequence>MMLDMLAAVARKDYEDRRRRQFQGIHKAKTEGKYQGRQPDLKRRQHIASLLKSGHSYSEIQEILSCSRHLIASVAKEQT</sequence>
<evidence type="ECO:0000313" key="2">
    <source>
        <dbReference type="EMBL" id="GAA5179250.1"/>
    </source>
</evidence>
<organism evidence="2 3">
    <name type="scientific">Modicisalibacter zincidurans</name>
    <dbReference type="NCBI Taxonomy" id="1178777"/>
    <lineage>
        <taxon>Bacteria</taxon>
        <taxon>Pseudomonadati</taxon>
        <taxon>Pseudomonadota</taxon>
        <taxon>Gammaproteobacteria</taxon>
        <taxon>Oceanospirillales</taxon>
        <taxon>Halomonadaceae</taxon>
        <taxon>Modicisalibacter</taxon>
    </lineage>
</organism>
<dbReference type="Gene3D" id="3.40.50.1390">
    <property type="entry name" value="Resolvase, N-terminal catalytic domain"/>
    <property type="match status" value="1"/>
</dbReference>
<name>A0ABP9RM15_9GAMM</name>
<proteinExistence type="predicted"/>
<protein>
    <recommendedName>
        <fullName evidence="1">Resolvase/invertase-type recombinase catalytic domain-containing protein</fullName>
    </recommendedName>
</protein>
<reference evidence="3" key="1">
    <citation type="journal article" date="2019" name="Int. J. Syst. Evol. Microbiol.">
        <title>The Global Catalogue of Microorganisms (GCM) 10K type strain sequencing project: providing services to taxonomists for standard genome sequencing and annotation.</title>
        <authorList>
            <consortium name="The Broad Institute Genomics Platform"/>
            <consortium name="The Broad Institute Genome Sequencing Center for Infectious Disease"/>
            <person name="Wu L."/>
            <person name="Ma J."/>
        </authorList>
    </citation>
    <scope>NUCLEOTIDE SEQUENCE [LARGE SCALE GENOMIC DNA]</scope>
    <source>
        <strain evidence="3">JCM 18472</strain>
    </source>
</reference>
<evidence type="ECO:0000259" key="1">
    <source>
        <dbReference type="PROSITE" id="PS51736"/>
    </source>
</evidence>
<dbReference type="InterPro" id="IPR036162">
    <property type="entry name" value="Resolvase-like_N_sf"/>
</dbReference>
<dbReference type="InterPro" id="IPR006119">
    <property type="entry name" value="Resolv_N"/>
</dbReference>
<evidence type="ECO:0000313" key="3">
    <source>
        <dbReference type="Proteomes" id="UP001500074"/>
    </source>
</evidence>